<dbReference type="Pfam" id="PF03171">
    <property type="entry name" value="2OG-FeII_Oxy"/>
    <property type="match status" value="1"/>
</dbReference>
<dbReference type="PANTHER" id="PTHR47990">
    <property type="entry name" value="2-OXOGLUTARATE (2OG) AND FE(II)-DEPENDENT OXYGENASE SUPERFAMILY PROTEIN-RELATED"/>
    <property type="match status" value="1"/>
</dbReference>
<dbReference type="PROSITE" id="PS51471">
    <property type="entry name" value="FE2OG_OXY"/>
    <property type="match status" value="1"/>
</dbReference>
<name>J4KPA4_BEAB2</name>
<accession>J4KPA4</accession>
<protein>
    <submittedName>
        <fullName evidence="4">2OG-Fe(II) oxygenase family oxidoreductase</fullName>
    </submittedName>
</protein>
<keyword evidence="2" id="KW-0408">Iron</keyword>
<proteinExistence type="inferred from homology"/>
<dbReference type="GO" id="GO:0016491">
    <property type="term" value="F:oxidoreductase activity"/>
    <property type="evidence" value="ECO:0007669"/>
    <property type="project" value="UniProtKB-KW"/>
</dbReference>
<reference evidence="4 5" key="1">
    <citation type="journal article" date="2012" name="Sci. Rep.">
        <title>Genomic perspectives on the evolution of fungal entomopathogenicity in Beauveria bassiana.</title>
        <authorList>
            <person name="Xiao G."/>
            <person name="Ying S.H."/>
            <person name="Zheng P."/>
            <person name="Wang Z.L."/>
            <person name="Zhang S."/>
            <person name="Xie X.Q."/>
            <person name="Shang Y."/>
            <person name="St Leger R.J."/>
            <person name="Zhao G.P."/>
            <person name="Wang C."/>
            <person name="Feng M.G."/>
        </authorList>
    </citation>
    <scope>NUCLEOTIDE SEQUENCE [LARGE SCALE GENOMIC DNA]</scope>
    <source>
        <strain evidence="4 5">ARSEF 2860</strain>
    </source>
</reference>
<keyword evidence="2" id="KW-0479">Metal-binding</keyword>
<dbReference type="Proteomes" id="UP000002762">
    <property type="component" value="Unassembled WGS sequence"/>
</dbReference>
<dbReference type="GeneID" id="19886695"/>
<sequence length="337" mass="38199">MAEHTDSVVANLVVISYDRLQRRDADEAARLHLACVEWGFFYLDLGDGGREMLKTVDELLPVAREYFAKPFEEKLKDTHENEDIFQICGYKPLGLDQGNVKNQKDGCEGLRLPLDLQNRLADGRMSIPQGIENSWSKVAKFMVEGSAVCNLVLESLSTSMGLQGEERLEAQHRDKSPSTSTAVLQCYPAVRDLPPNTSQGHFAHTDAGSISMLFASEWGLQVHSPRHARWEYVTPRPGCAVVNVGDSLRFLSEFRLRSSLHRVVPHRERWHANTRYSVLFFLRPNNDASFTDSEGVSWKAVDWLGRKFGNYRRSHREQKESAMSTGRKGLMGLWEDS</sequence>
<dbReference type="OrthoDB" id="288590at2759"/>
<dbReference type="Gene3D" id="2.60.120.330">
    <property type="entry name" value="B-lactam Antibiotic, Isopenicillin N Synthase, Chain"/>
    <property type="match status" value="1"/>
</dbReference>
<dbReference type="SUPFAM" id="SSF51197">
    <property type="entry name" value="Clavaminate synthase-like"/>
    <property type="match status" value="1"/>
</dbReference>
<dbReference type="AlphaFoldDB" id="J4KPA4"/>
<dbReference type="InterPro" id="IPR005123">
    <property type="entry name" value="Oxoglu/Fe-dep_dioxygenase_dom"/>
</dbReference>
<evidence type="ECO:0000256" key="2">
    <source>
        <dbReference type="RuleBase" id="RU003682"/>
    </source>
</evidence>
<dbReference type="RefSeq" id="XP_008597002.1">
    <property type="nucleotide sequence ID" value="XM_008598780.1"/>
</dbReference>
<dbReference type="InterPro" id="IPR027443">
    <property type="entry name" value="IPNS-like_sf"/>
</dbReference>
<gene>
    <name evidence="4" type="ORF">BBA_03683</name>
</gene>
<evidence type="ECO:0000313" key="5">
    <source>
        <dbReference type="Proteomes" id="UP000002762"/>
    </source>
</evidence>
<organism evidence="4 5">
    <name type="scientific">Beauveria bassiana (strain ARSEF 2860)</name>
    <name type="common">White muscardine disease fungus</name>
    <name type="synonym">Tritirachium shiotae</name>
    <dbReference type="NCBI Taxonomy" id="655819"/>
    <lineage>
        <taxon>Eukaryota</taxon>
        <taxon>Fungi</taxon>
        <taxon>Dikarya</taxon>
        <taxon>Ascomycota</taxon>
        <taxon>Pezizomycotina</taxon>
        <taxon>Sordariomycetes</taxon>
        <taxon>Hypocreomycetidae</taxon>
        <taxon>Hypocreales</taxon>
        <taxon>Cordycipitaceae</taxon>
        <taxon>Beauveria</taxon>
    </lineage>
</organism>
<feature type="domain" description="Fe2OG dioxygenase" evidence="3">
    <location>
        <begin position="177"/>
        <end position="284"/>
    </location>
</feature>
<keyword evidence="2" id="KW-0560">Oxidoreductase</keyword>
<dbReference type="EMBL" id="JH725157">
    <property type="protein sequence ID" value="EJP67109.1"/>
    <property type="molecule type" value="Genomic_DNA"/>
</dbReference>
<dbReference type="GO" id="GO:0046872">
    <property type="term" value="F:metal ion binding"/>
    <property type="evidence" value="ECO:0007669"/>
    <property type="project" value="UniProtKB-KW"/>
</dbReference>
<dbReference type="InterPro" id="IPR026992">
    <property type="entry name" value="DIOX_N"/>
</dbReference>
<dbReference type="STRING" id="655819.J4KPA4"/>
<keyword evidence="5" id="KW-1185">Reference proteome</keyword>
<evidence type="ECO:0000259" key="3">
    <source>
        <dbReference type="PROSITE" id="PS51471"/>
    </source>
</evidence>
<evidence type="ECO:0000313" key="4">
    <source>
        <dbReference type="EMBL" id="EJP67109.1"/>
    </source>
</evidence>
<dbReference type="GO" id="GO:0044283">
    <property type="term" value="P:small molecule biosynthetic process"/>
    <property type="evidence" value="ECO:0007669"/>
    <property type="project" value="UniProtKB-ARBA"/>
</dbReference>
<dbReference type="Pfam" id="PF14226">
    <property type="entry name" value="DIOX_N"/>
    <property type="match status" value="1"/>
</dbReference>
<evidence type="ECO:0000256" key="1">
    <source>
        <dbReference type="ARBA" id="ARBA00008056"/>
    </source>
</evidence>
<comment type="similarity">
    <text evidence="1 2">Belongs to the iron/ascorbate-dependent oxidoreductase family.</text>
</comment>
<dbReference type="InParanoid" id="J4KPA4"/>
<dbReference type="InterPro" id="IPR044861">
    <property type="entry name" value="IPNS-like_FE2OG_OXY"/>
</dbReference>
<dbReference type="InterPro" id="IPR050231">
    <property type="entry name" value="Iron_ascorbate_oxido_reductase"/>
</dbReference>
<dbReference type="HOGENOM" id="CLU_010119_4_0_1"/>